<dbReference type="AlphaFoldDB" id="R7U1R7"/>
<evidence type="ECO:0000313" key="3">
    <source>
        <dbReference type="Proteomes" id="UP000014760"/>
    </source>
</evidence>
<reference evidence="1 3" key="2">
    <citation type="journal article" date="2013" name="Nature">
        <title>Insights into bilaterian evolution from three spiralian genomes.</title>
        <authorList>
            <person name="Simakov O."/>
            <person name="Marletaz F."/>
            <person name="Cho S.J."/>
            <person name="Edsinger-Gonzales E."/>
            <person name="Havlak P."/>
            <person name="Hellsten U."/>
            <person name="Kuo D.H."/>
            <person name="Larsson T."/>
            <person name="Lv J."/>
            <person name="Arendt D."/>
            <person name="Savage R."/>
            <person name="Osoegawa K."/>
            <person name="de Jong P."/>
            <person name="Grimwood J."/>
            <person name="Chapman J.A."/>
            <person name="Shapiro H."/>
            <person name="Aerts A."/>
            <person name="Otillar R.P."/>
            <person name="Terry A.Y."/>
            <person name="Boore J.L."/>
            <person name="Grigoriev I.V."/>
            <person name="Lindberg D.R."/>
            <person name="Seaver E.C."/>
            <person name="Weisblat D.A."/>
            <person name="Putnam N.H."/>
            <person name="Rokhsar D.S."/>
        </authorList>
    </citation>
    <scope>NUCLEOTIDE SEQUENCE</scope>
    <source>
        <strain evidence="1 3">I ESC-2004</strain>
    </source>
</reference>
<dbReference type="EMBL" id="AMQN01001850">
    <property type="status" value="NOT_ANNOTATED_CDS"/>
    <property type="molecule type" value="Genomic_DNA"/>
</dbReference>
<reference evidence="2" key="3">
    <citation type="submission" date="2015-06" db="UniProtKB">
        <authorList>
            <consortium name="EnsemblMetazoa"/>
        </authorList>
    </citation>
    <scope>IDENTIFICATION</scope>
</reference>
<organism evidence="1">
    <name type="scientific">Capitella teleta</name>
    <name type="common">Polychaete worm</name>
    <dbReference type="NCBI Taxonomy" id="283909"/>
    <lineage>
        <taxon>Eukaryota</taxon>
        <taxon>Metazoa</taxon>
        <taxon>Spiralia</taxon>
        <taxon>Lophotrochozoa</taxon>
        <taxon>Annelida</taxon>
        <taxon>Polychaeta</taxon>
        <taxon>Sedentaria</taxon>
        <taxon>Scolecida</taxon>
        <taxon>Capitellidae</taxon>
        <taxon>Capitella</taxon>
    </lineage>
</organism>
<sequence length="126" mass="14460">MAATDNSVNEIDAEMEKQEENWGIVDLYRVDLVVVFRFDVNLLHLVLGNGTVVLNDYWNSRNVLYIWNVPGGLLRVLGSWRGNRKVNIMRCTLPCAHIRLGTISTRTWTNIVSRNVLWKKSAPGQY</sequence>
<dbReference type="EnsemblMetazoa" id="CapteT191487">
    <property type="protein sequence ID" value="CapteP191487"/>
    <property type="gene ID" value="CapteG191487"/>
</dbReference>
<keyword evidence="3" id="KW-1185">Reference proteome</keyword>
<reference evidence="3" key="1">
    <citation type="submission" date="2012-12" db="EMBL/GenBank/DDBJ databases">
        <authorList>
            <person name="Hellsten U."/>
            <person name="Grimwood J."/>
            <person name="Chapman J.A."/>
            <person name="Shapiro H."/>
            <person name="Aerts A."/>
            <person name="Otillar R.P."/>
            <person name="Terry A.Y."/>
            <person name="Boore J.L."/>
            <person name="Simakov O."/>
            <person name="Marletaz F."/>
            <person name="Cho S.-J."/>
            <person name="Edsinger-Gonzales E."/>
            <person name="Havlak P."/>
            <person name="Kuo D.-H."/>
            <person name="Larsson T."/>
            <person name="Lv J."/>
            <person name="Arendt D."/>
            <person name="Savage R."/>
            <person name="Osoegawa K."/>
            <person name="de Jong P."/>
            <person name="Lindberg D.R."/>
            <person name="Seaver E.C."/>
            <person name="Weisblat D.A."/>
            <person name="Putnam N.H."/>
            <person name="Grigoriev I.V."/>
            <person name="Rokhsar D.S."/>
        </authorList>
    </citation>
    <scope>NUCLEOTIDE SEQUENCE</scope>
    <source>
        <strain evidence="3">I ESC-2004</strain>
    </source>
</reference>
<dbReference type="EMBL" id="KB306105">
    <property type="protein sequence ID" value="ELU00174.1"/>
    <property type="molecule type" value="Genomic_DNA"/>
</dbReference>
<dbReference type="Proteomes" id="UP000014760">
    <property type="component" value="Unassembled WGS sequence"/>
</dbReference>
<dbReference type="HOGENOM" id="CLU_1983662_0_0_1"/>
<protein>
    <submittedName>
        <fullName evidence="1 2">Uncharacterized protein</fullName>
    </submittedName>
</protein>
<gene>
    <name evidence="1" type="ORF">CAPTEDRAFT_191487</name>
</gene>
<proteinExistence type="predicted"/>
<evidence type="ECO:0000313" key="1">
    <source>
        <dbReference type="EMBL" id="ELU00174.1"/>
    </source>
</evidence>
<accession>R7U1R7</accession>
<name>R7U1R7_CAPTE</name>
<evidence type="ECO:0000313" key="2">
    <source>
        <dbReference type="EnsemblMetazoa" id="CapteP191487"/>
    </source>
</evidence>